<dbReference type="GO" id="GO:0015035">
    <property type="term" value="F:protein-disulfide reductase activity"/>
    <property type="evidence" value="ECO:0007669"/>
    <property type="project" value="TreeGrafter"/>
</dbReference>
<accession>A0A3B0WA33</accession>
<dbReference type="Pfam" id="PF00085">
    <property type="entry name" value="Thioredoxin"/>
    <property type="match status" value="1"/>
</dbReference>
<proteinExistence type="predicted"/>
<dbReference type="PANTHER" id="PTHR45663:SF11">
    <property type="entry name" value="GEO12009P1"/>
    <property type="match status" value="1"/>
</dbReference>
<gene>
    <name evidence="2" type="ORF">MNBD_GAMMA06-1107</name>
</gene>
<dbReference type="Gene3D" id="3.40.30.10">
    <property type="entry name" value="Glutaredoxin"/>
    <property type="match status" value="1"/>
</dbReference>
<name>A0A3B0WA33_9ZZZZ</name>
<organism evidence="2">
    <name type="scientific">hydrothermal vent metagenome</name>
    <dbReference type="NCBI Taxonomy" id="652676"/>
    <lineage>
        <taxon>unclassified sequences</taxon>
        <taxon>metagenomes</taxon>
        <taxon>ecological metagenomes</taxon>
    </lineage>
</organism>
<dbReference type="CDD" id="cd02947">
    <property type="entry name" value="TRX_family"/>
    <property type="match status" value="1"/>
</dbReference>
<evidence type="ECO:0000313" key="2">
    <source>
        <dbReference type="EMBL" id="VAW52785.1"/>
    </source>
</evidence>
<dbReference type="InterPro" id="IPR013766">
    <property type="entry name" value="Thioredoxin_domain"/>
</dbReference>
<feature type="domain" description="Thioredoxin" evidence="1">
    <location>
        <begin position="2"/>
        <end position="115"/>
    </location>
</feature>
<protein>
    <submittedName>
        <fullName evidence="2">Thioredoxin</fullName>
    </submittedName>
</protein>
<sequence>MSEKKELIFDVDLELFDERVIVASDKTPVLVDLWAEWCSPCLVIAPILKQLIDEFDGGLKLAKVEIDKGENMKLAGRYQVRGFPTVLLINNGKEIARFSGAKPLSFLREFVEGNI</sequence>
<reference evidence="2" key="1">
    <citation type="submission" date="2018-06" db="EMBL/GenBank/DDBJ databases">
        <authorList>
            <person name="Zhirakovskaya E."/>
        </authorList>
    </citation>
    <scope>NUCLEOTIDE SEQUENCE</scope>
</reference>
<dbReference type="PROSITE" id="PS51352">
    <property type="entry name" value="THIOREDOXIN_2"/>
    <property type="match status" value="1"/>
</dbReference>
<dbReference type="EMBL" id="UOFD01000052">
    <property type="protein sequence ID" value="VAW52785.1"/>
    <property type="molecule type" value="Genomic_DNA"/>
</dbReference>
<dbReference type="GO" id="GO:0005737">
    <property type="term" value="C:cytoplasm"/>
    <property type="evidence" value="ECO:0007669"/>
    <property type="project" value="TreeGrafter"/>
</dbReference>
<dbReference type="InterPro" id="IPR036249">
    <property type="entry name" value="Thioredoxin-like_sf"/>
</dbReference>
<dbReference type="PANTHER" id="PTHR45663">
    <property type="entry name" value="GEO12009P1"/>
    <property type="match status" value="1"/>
</dbReference>
<evidence type="ECO:0000259" key="1">
    <source>
        <dbReference type="PROSITE" id="PS51352"/>
    </source>
</evidence>
<dbReference type="AlphaFoldDB" id="A0A3B0WA33"/>
<dbReference type="PRINTS" id="PR00421">
    <property type="entry name" value="THIOREDOXIN"/>
</dbReference>
<dbReference type="SUPFAM" id="SSF52833">
    <property type="entry name" value="Thioredoxin-like"/>
    <property type="match status" value="1"/>
</dbReference>